<keyword evidence="8" id="KW-1185">Reference proteome</keyword>
<sequence>MSTSARPAASSSGTLQQRLVTLCKHPQFIWFLGHVLLLSCSTRFFLSFITFSWNAHRLAYKAAFFGSLVTYGIVLFKTYSNPRSHDKGVLNLQFASKIWADENTQYFVLALYWFFSEPVAIALVPYFCFSVFHFLTYVRTAVIPAIDPSATSPESNSQGARICKQSESWVKSNYEKAMRLVAAIEVIAIGSRVLFGVLTFGFVLPKTPVTSLLVVVSFLRYRYFTSQFTRQQFTQLALKIDHAVADARVPPVVRQVWGTAKNLISSYAGPQAVPAGQQQRKAQ</sequence>
<dbReference type="Pfam" id="PF03661">
    <property type="entry name" value="TMEM33_Pom33"/>
    <property type="match status" value="1"/>
</dbReference>
<dbReference type="GO" id="GO:0016020">
    <property type="term" value="C:membrane"/>
    <property type="evidence" value="ECO:0007669"/>
    <property type="project" value="UniProtKB-SubCell"/>
</dbReference>
<evidence type="ECO:0000256" key="6">
    <source>
        <dbReference type="SAM" id="Phobius"/>
    </source>
</evidence>
<keyword evidence="4 6" id="KW-1133">Transmembrane helix</keyword>
<proteinExistence type="inferred from homology"/>
<evidence type="ECO:0000256" key="1">
    <source>
        <dbReference type="ARBA" id="ARBA00004141"/>
    </source>
</evidence>
<dbReference type="InterPro" id="IPR051645">
    <property type="entry name" value="PER33/POM33_regulator"/>
</dbReference>
<comment type="similarity">
    <text evidence="2">Belongs to the PER33/POM33 family.</text>
</comment>
<feature type="transmembrane region" description="Helical" evidence="6">
    <location>
        <begin position="28"/>
        <end position="46"/>
    </location>
</feature>
<dbReference type="PANTHER" id="PTHR12703:SF4">
    <property type="entry name" value="TRANSMEMBRANE PROTEIN 33"/>
    <property type="match status" value="1"/>
</dbReference>
<dbReference type="GO" id="GO:0071786">
    <property type="term" value="P:endoplasmic reticulum tubular network organization"/>
    <property type="evidence" value="ECO:0007669"/>
    <property type="project" value="TreeGrafter"/>
</dbReference>
<keyword evidence="5 6" id="KW-0472">Membrane</keyword>
<comment type="caution">
    <text evidence="7">The sequence shown here is derived from an EMBL/GenBank/DDBJ whole genome shotgun (WGS) entry which is preliminary data.</text>
</comment>
<evidence type="ECO:0000256" key="3">
    <source>
        <dbReference type="ARBA" id="ARBA00022692"/>
    </source>
</evidence>
<organism evidence="7 8">
    <name type="scientific">Taphrina deformans (strain PYCC 5710 / ATCC 11124 / CBS 356.35 / IMI 108563 / JCM 9778 / NBRC 8474)</name>
    <name type="common">Peach leaf curl fungus</name>
    <name type="synonym">Lalaria deformans</name>
    <dbReference type="NCBI Taxonomy" id="1097556"/>
    <lineage>
        <taxon>Eukaryota</taxon>
        <taxon>Fungi</taxon>
        <taxon>Dikarya</taxon>
        <taxon>Ascomycota</taxon>
        <taxon>Taphrinomycotina</taxon>
        <taxon>Taphrinomycetes</taxon>
        <taxon>Taphrinales</taxon>
        <taxon>Taphrinaceae</taxon>
        <taxon>Taphrina</taxon>
    </lineage>
</organism>
<evidence type="ECO:0000313" key="7">
    <source>
        <dbReference type="EMBL" id="CCG80917.1"/>
    </source>
</evidence>
<dbReference type="OrthoDB" id="5581259at2759"/>
<dbReference type="Proteomes" id="UP000013776">
    <property type="component" value="Unassembled WGS sequence"/>
</dbReference>
<dbReference type="AlphaFoldDB" id="R4X6T4"/>
<dbReference type="PANTHER" id="PTHR12703">
    <property type="entry name" value="TRANSMEMBRANE PROTEIN 33"/>
    <property type="match status" value="1"/>
</dbReference>
<feature type="transmembrane region" description="Helical" evidence="6">
    <location>
        <begin position="180"/>
        <end position="202"/>
    </location>
</feature>
<evidence type="ECO:0000256" key="5">
    <source>
        <dbReference type="ARBA" id="ARBA00023136"/>
    </source>
</evidence>
<feature type="transmembrane region" description="Helical" evidence="6">
    <location>
        <begin position="58"/>
        <end position="76"/>
    </location>
</feature>
<name>R4X6T4_TAPDE</name>
<feature type="transmembrane region" description="Helical" evidence="6">
    <location>
        <begin position="106"/>
        <end position="129"/>
    </location>
</feature>
<accession>R4X6T4</accession>
<feature type="transmembrane region" description="Helical" evidence="6">
    <location>
        <begin position="208"/>
        <end position="224"/>
    </location>
</feature>
<gene>
    <name evidence="7" type="ORF">TAPDE_000574</name>
</gene>
<dbReference type="STRING" id="1097556.R4X6T4"/>
<evidence type="ECO:0000313" key="8">
    <source>
        <dbReference type="Proteomes" id="UP000013776"/>
    </source>
</evidence>
<evidence type="ECO:0000256" key="2">
    <source>
        <dbReference type="ARBA" id="ARBA00007322"/>
    </source>
</evidence>
<protein>
    <submittedName>
        <fullName evidence="7">Tetra-spanning protein 1</fullName>
    </submittedName>
</protein>
<dbReference type="eggNOG" id="KOG4002">
    <property type="taxonomic scope" value="Eukaryota"/>
</dbReference>
<dbReference type="EMBL" id="CAHR02000018">
    <property type="protein sequence ID" value="CCG80917.1"/>
    <property type="molecule type" value="Genomic_DNA"/>
</dbReference>
<dbReference type="InterPro" id="IPR005344">
    <property type="entry name" value="TMEM33/Pom33"/>
</dbReference>
<evidence type="ECO:0000256" key="4">
    <source>
        <dbReference type="ARBA" id="ARBA00022989"/>
    </source>
</evidence>
<reference evidence="7 8" key="1">
    <citation type="journal article" date="2013" name="MBio">
        <title>Genome sequencing of the plant pathogen Taphrina deformans, the causal agent of peach leaf curl.</title>
        <authorList>
            <person name="Cisse O.H."/>
            <person name="Almeida J.M.G.C.F."/>
            <person name="Fonseca A."/>
            <person name="Kumar A.A."/>
            <person name="Salojaervi J."/>
            <person name="Overmyer K."/>
            <person name="Hauser P.M."/>
            <person name="Pagni M."/>
        </authorList>
    </citation>
    <scope>NUCLEOTIDE SEQUENCE [LARGE SCALE GENOMIC DNA]</scope>
    <source>
        <strain evidence="8">PYCC 5710 / ATCC 11124 / CBS 356.35 / IMI 108563 / JCM 9778 / NBRC 8474</strain>
    </source>
</reference>
<comment type="subcellular location">
    <subcellularLocation>
        <location evidence="1">Membrane</location>
        <topology evidence="1">Multi-pass membrane protein</topology>
    </subcellularLocation>
</comment>
<keyword evidence="3 6" id="KW-0812">Transmembrane</keyword>
<dbReference type="GO" id="GO:0005783">
    <property type="term" value="C:endoplasmic reticulum"/>
    <property type="evidence" value="ECO:0007669"/>
    <property type="project" value="TreeGrafter"/>
</dbReference>
<dbReference type="GO" id="GO:0061024">
    <property type="term" value="P:membrane organization"/>
    <property type="evidence" value="ECO:0007669"/>
    <property type="project" value="TreeGrafter"/>
</dbReference>
<dbReference type="VEuPathDB" id="FungiDB:TAPDE_000574"/>